<evidence type="ECO:0000256" key="3">
    <source>
        <dbReference type="SAM" id="MobiDB-lite"/>
    </source>
</evidence>
<reference evidence="5" key="1">
    <citation type="submission" date="2018-05" db="EMBL/GenBank/DDBJ databases">
        <authorList>
            <person name="Lanie J.A."/>
            <person name="Ng W.-L."/>
            <person name="Kazmierczak K.M."/>
            <person name="Andrzejewski T.M."/>
            <person name="Davidsen T.M."/>
            <person name="Wayne K.J."/>
            <person name="Tettelin H."/>
            <person name="Glass J.I."/>
            <person name="Rusch D."/>
            <person name="Podicherti R."/>
            <person name="Tsui H.-C.T."/>
            <person name="Winkler M.E."/>
        </authorList>
    </citation>
    <scope>NUCLEOTIDE SEQUENCE</scope>
</reference>
<dbReference type="InterPro" id="IPR001537">
    <property type="entry name" value="SpoU_MeTrfase"/>
</dbReference>
<accession>A0A381SI29</accession>
<sequence length="275" mass="30582">MKNKQPKTFKKTHSDRDRAKHKKQEEFTLYGWNACMSAFKKRPESLLRLFFSRTRTTELKAVKAWCVEKKLPFRQLDQESLNKVASGTHHEGIVMVVRPFPCDSVYKLIRGSIPKNGLVVALDGIENPHNQGAILRSCAYFAAKGLIVPNAGTVTGITPSAARMAEGGWESVPIYSSSDLSSSLRDLREQGWCVVGADLSAKKPLSSAKITFPTVLVFGNEQKGLSDRVKRRCNTLVNIPGKGDMQSLNVSVAVGIMLADLDRRRNSDKKYKKTK</sequence>
<dbReference type="SUPFAM" id="SSF55315">
    <property type="entry name" value="L30e-like"/>
    <property type="match status" value="1"/>
</dbReference>
<feature type="compositionally biased region" description="Basic residues" evidence="3">
    <location>
        <begin position="1"/>
        <end position="11"/>
    </location>
</feature>
<dbReference type="PANTHER" id="PTHR46429:SF2">
    <property type="entry name" value="TRNA_RRNA METHYLTRANSFERASE"/>
    <property type="match status" value="1"/>
</dbReference>
<name>A0A381SI29_9ZZZZ</name>
<dbReference type="Gene3D" id="3.40.1280.10">
    <property type="match status" value="1"/>
</dbReference>
<keyword evidence="1" id="KW-0489">Methyltransferase</keyword>
<dbReference type="InterPro" id="IPR029028">
    <property type="entry name" value="Alpha/beta_knot_MTases"/>
</dbReference>
<dbReference type="AlphaFoldDB" id="A0A381SI29"/>
<proteinExistence type="predicted"/>
<dbReference type="InterPro" id="IPR013123">
    <property type="entry name" value="SpoU_subst-bd"/>
</dbReference>
<evidence type="ECO:0000259" key="4">
    <source>
        <dbReference type="SMART" id="SM00967"/>
    </source>
</evidence>
<keyword evidence="2" id="KW-0808">Transferase</keyword>
<dbReference type="SUPFAM" id="SSF75217">
    <property type="entry name" value="alpha/beta knot"/>
    <property type="match status" value="1"/>
</dbReference>
<dbReference type="InterPro" id="IPR004441">
    <property type="entry name" value="rRNA_MeTrfase_TrmH"/>
</dbReference>
<dbReference type="EMBL" id="UINC01002846">
    <property type="protein sequence ID" value="SVA00873.1"/>
    <property type="molecule type" value="Genomic_DNA"/>
</dbReference>
<organism evidence="5">
    <name type="scientific">marine metagenome</name>
    <dbReference type="NCBI Taxonomy" id="408172"/>
    <lineage>
        <taxon>unclassified sequences</taxon>
        <taxon>metagenomes</taxon>
        <taxon>ecological metagenomes</taxon>
    </lineage>
</organism>
<dbReference type="CDD" id="cd18103">
    <property type="entry name" value="SpoU-like_RlmB"/>
    <property type="match status" value="1"/>
</dbReference>
<dbReference type="GO" id="GO:0005829">
    <property type="term" value="C:cytosol"/>
    <property type="evidence" value="ECO:0007669"/>
    <property type="project" value="TreeGrafter"/>
</dbReference>
<dbReference type="Pfam" id="PF00588">
    <property type="entry name" value="SpoU_methylase"/>
    <property type="match status" value="1"/>
</dbReference>
<evidence type="ECO:0000313" key="5">
    <source>
        <dbReference type="EMBL" id="SVA00873.1"/>
    </source>
</evidence>
<evidence type="ECO:0000256" key="2">
    <source>
        <dbReference type="ARBA" id="ARBA00022679"/>
    </source>
</evidence>
<dbReference type="GO" id="GO:0008173">
    <property type="term" value="F:RNA methyltransferase activity"/>
    <property type="evidence" value="ECO:0007669"/>
    <property type="project" value="InterPro"/>
</dbReference>
<evidence type="ECO:0000256" key="1">
    <source>
        <dbReference type="ARBA" id="ARBA00022603"/>
    </source>
</evidence>
<dbReference type="GO" id="GO:0032259">
    <property type="term" value="P:methylation"/>
    <property type="evidence" value="ECO:0007669"/>
    <property type="project" value="UniProtKB-KW"/>
</dbReference>
<dbReference type="Gene3D" id="3.30.1330.30">
    <property type="match status" value="1"/>
</dbReference>
<dbReference type="Pfam" id="PF08032">
    <property type="entry name" value="SpoU_sub_bind"/>
    <property type="match status" value="1"/>
</dbReference>
<dbReference type="InterPro" id="IPR029064">
    <property type="entry name" value="Ribosomal_eL30-like_sf"/>
</dbReference>
<dbReference type="GO" id="GO:0003723">
    <property type="term" value="F:RNA binding"/>
    <property type="evidence" value="ECO:0007669"/>
    <property type="project" value="InterPro"/>
</dbReference>
<feature type="domain" description="RNA 2-O ribose methyltransferase substrate binding" evidence="4">
    <location>
        <begin position="28"/>
        <end position="103"/>
    </location>
</feature>
<dbReference type="InterPro" id="IPR029026">
    <property type="entry name" value="tRNA_m1G_MTases_N"/>
</dbReference>
<gene>
    <name evidence="5" type="ORF">METZ01_LOCUS53727</name>
</gene>
<feature type="region of interest" description="Disordered" evidence="3">
    <location>
        <begin position="1"/>
        <end position="20"/>
    </location>
</feature>
<dbReference type="GO" id="GO:0006396">
    <property type="term" value="P:RNA processing"/>
    <property type="evidence" value="ECO:0007669"/>
    <property type="project" value="InterPro"/>
</dbReference>
<protein>
    <recommendedName>
        <fullName evidence="4">RNA 2-O ribose methyltransferase substrate binding domain-containing protein</fullName>
    </recommendedName>
</protein>
<dbReference type="SMART" id="SM00967">
    <property type="entry name" value="SpoU_sub_bind"/>
    <property type="match status" value="1"/>
</dbReference>
<dbReference type="PANTHER" id="PTHR46429">
    <property type="entry name" value="23S RRNA (GUANOSINE-2'-O-)-METHYLTRANSFERASE RLMB"/>
    <property type="match status" value="1"/>
</dbReference>